<feature type="region of interest" description="Disordered" evidence="2">
    <location>
        <begin position="293"/>
        <end position="312"/>
    </location>
</feature>
<dbReference type="EMBL" id="CDMY01000433">
    <property type="protein sequence ID" value="CEM12117.1"/>
    <property type="molecule type" value="Genomic_DNA"/>
</dbReference>
<comment type="similarity">
    <text evidence="1">Belongs to the SGT1 family.</text>
</comment>
<evidence type="ECO:0000256" key="2">
    <source>
        <dbReference type="SAM" id="MobiDB-lite"/>
    </source>
</evidence>
<reference evidence="5 6" key="1">
    <citation type="submission" date="2014-11" db="EMBL/GenBank/DDBJ databases">
        <authorList>
            <person name="Zhu J."/>
            <person name="Qi W."/>
            <person name="Song R."/>
        </authorList>
    </citation>
    <scope>NUCLEOTIDE SEQUENCE [LARGE SCALE GENOMIC DNA]</scope>
</reference>
<dbReference type="SMART" id="SM00028">
    <property type="entry name" value="TPR"/>
    <property type="match status" value="2"/>
</dbReference>
<accession>A0A0G4FFW8</accession>
<evidence type="ECO:0000313" key="5">
    <source>
        <dbReference type="EMBL" id="CEM12117.1"/>
    </source>
</evidence>
<dbReference type="InterPro" id="IPR008978">
    <property type="entry name" value="HSP20-like_chaperone"/>
</dbReference>
<evidence type="ECO:0008006" key="7">
    <source>
        <dbReference type="Google" id="ProtNLM"/>
    </source>
</evidence>
<feature type="domain" description="SGS" evidence="3">
    <location>
        <begin position="300"/>
        <end position="394"/>
    </location>
</feature>
<feature type="region of interest" description="Disordered" evidence="2">
    <location>
        <begin position="355"/>
        <end position="394"/>
    </location>
</feature>
<proteinExistence type="inferred from homology"/>
<dbReference type="CDD" id="cd06466">
    <property type="entry name" value="p23_CS_SGT1_like"/>
    <property type="match status" value="1"/>
</dbReference>
<dbReference type="GO" id="GO:0051087">
    <property type="term" value="F:protein-folding chaperone binding"/>
    <property type="evidence" value="ECO:0007669"/>
    <property type="project" value="InterPro"/>
</dbReference>
<feature type="region of interest" description="Disordered" evidence="2">
    <location>
        <begin position="143"/>
        <end position="166"/>
    </location>
</feature>
<dbReference type="PROSITE" id="PS51048">
    <property type="entry name" value="SGS"/>
    <property type="match status" value="1"/>
</dbReference>
<feature type="compositionally biased region" description="Basic and acidic residues" evidence="2">
    <location>
        <begin position="371"/>
        <end position="394"/>
    </location>
</feature>
<dbReference type="SUPFAM" id="SSF48452">
    <property type="entry name" value="TPR-like"/>
    <property type="match status" value="1"/>
</dbReference>
<organism evidence="5 6">
    <name type="scientific">Vitrella brassicaformis (strain CCMP3155)</name>
    <dbReference type="NCBI Taxonomy" id="1169540"/>
    <lineage>
        <taxon>Eukaryota</taxon>
        <taxon>Sar</taxon>
        <taxon>Alveolata</taxon>
        <taxon>Colpodellida</taxon>
        <taxon>Vitrellaceae</taxon>
        <taxon>Vitrella</taxon>
    </lineage>
</organism>
<dbReference type="InterPro" id="IPR007052">
    <property type="entry name" value="CS_dom"/>
</dbReference>
<dbReference type="VEuPathDB" id="CryptoDB:Vbra_15321"/>
<evidence type="ECO:0000259" key="3">
    <source>
        <dbReference type="PROSITE" id="PS51048"/>
    </source>
</evidence>
<name>A0A0G4FFW8_VITBC</name>
<dbReference type="OrthoDB" id="1898560at2759"/>
<dbReference type="InterPro" id="IPR011990">
    <property type="entry name" value="TPR-like_helical_dom_sf"/>
</dbReference>
<dbReference type="OMA" id="WIKKCEE"/>
<dbReference type="Proteomes" id="UP000041254">
    <property type="component" value="Unassembled WGS sequence"/>
</dbReference>
<gene>
    <name evidence="5" type="ORF">Vbra_15321</name>
</gene>
<dbReference type="SUPFAM" id="SSF49764">
    <property type="entry name" value="HSP20-like chaperones"/>
    <property type="match status" value="1"/>
</dbReference>
<dbReference type="PhylomeDB" id="A0A0G4FFW8"/>
<feature type="domain" description="CS" evidence="4">
    <location>
        <begin position="194"/>
        <end position="288"/>
    </location>
</feature>
<dbReference type="STRING" id="1169540.A0A0G4FFW8"/>
<dbReference type="PROSITE" id="PS51203">
    <property type="entry name" value="CS"/>
    <property type="match status" value="1"/>
</dbReference>
<protein>
    <recommendedName>
        <fullName evidence="7">CS domain-containing protein</fullName>
    </recommendedName>
</protein>
<evidence type="ECO:0000256" key="1">
    <source>
        <dbReference type="ARBA" id="ARBA00008509"/>
    </source>
</evidence>
<dbReference type="PANTHER" id="PTHR45862">
    <property type="entry name" value="PROTEIN SGT1 HOMOLOG"/>
    <property type="match status" value="1"/>
</dbReference>
<dbReference type="InterPro" id="IPR007699">
    <property type="entry name" value="SGS_dom"/>
</dbReference>
<keyword evidence="6" id="KW-1185">Reference proteome</keyword>
<evidence type="ECO:0000259" key="4">
    <source>
        <dbReference type="PROSITE" id="PS51203"/>
    </source>
</evidence>
<sequence length="394" mass="43501">MDANRWLCVGNSRFVDGSYALAIEAYSEGIDVGSPPQDVLECLTNRAAAHIHSGNFPGGVADSNEVLSRQAGEGPTKPKLMAFLRKGECLYSQREYEAALTCFQKGADMHHQMGTGTDTPAVPWDRWIRKCNAEISGSVYPLSTSSASVNGHSVVPPRSAERPMPAAPVVKEAPAVLPKERQQPQPPPSDDAASHKIRHEWMQTSSHVMVTVYAKGLTDKQCNATFADRSFSLTLQLPGEGEVCPWVLRVGELHGDIVPDMSTVVVSPLKVELKMKKKTYGAVWPTLEKAAENKKGEARQYPSSRAQKKDWEQIDKELEDELKAERPEGEAALNALFREIYAKGDEDTRRAMVKSFQTSGGTVLSTNWGEVSHKDYEKEPLEPPAGQERKQWNE</sequence>
<dbReference type="Gene3D" id="2.60.40.790">
    <property type="match status" value="1"/>
</dbReference>
<dbReference type="AlphaFoldDB" id="A0A0G4FFW8"/>
<evidence type="ECO:0000313" key="6">
    <source>
        <dbReference type="Proteomes" id="UP000041254"/>
    </source>
</evidence>
<dbReference type="InterPro" id="IPR044563">
    <property type="entry name" value="Sgt1-like"/>
</dbReference>
<dbReference type="Gene3D" id="1.25.40.10">
    <property type="entry name" value="Tetratricopeptide repeat domain"/>
    <property type="match status" value="1"/>
</dbReference>
<dbReference type="InParanoid" id="A0A0G4FFW8"/>
<dbReference type="Pfam" id="PF05002">
    <property type="entry name" value="SGS"/>
    <property type="match status" value="1"/>
</dbReference>
<dbReference type="InterPro" id="IPR019734">
    <property type="entry name" value="TPR_rpt"/>
</dbReference>
<dbReference type="Pfam" id="PF04969">
    <property type="entry name" value="CS"/>
    <property type="match status" value="1"/>
</dbReference>
<feature type="compositionally biased region" description="Polar residues" evidence="2">
    <location>
        <begin position="355"/>
        <end position="369"/>
    </location>
</feature>